<keyword evidence="2" id="KW-1185">Reference proteome</keyword>
<evidence type="ECO:0000313" key="2">
    <source>
        <dbReference type="Proteomes" id="UP001187192"/>
    </source>
</evidence>
<protein>
    <submittedName>
        <fullName evidence="1">Uncharacterized protein</fullName>
    </submittedName>
</protein>
<dbReference type="EMBL" id="BTGU01000540">
    <property type="protein sequence ID" value="GMN68028.1"/>
    <property type="molecule type" value="Genomic_DNA"/>
</dbReference>
<comment type="caution">
    <text evidence="1">The sequence shown here is derived from an EMBL/GenBank/DDBJ whole genome shotgun (WGS) entry which is preliminary data.</text>
</comment>
<reference evidence="1" key="1">
    <citation type="submission" date="2023-07" db="EMBL/GenBank/DDBJ databases">
        <title>draft genome sequence of fig (Ficus carica).</title>
        <authorList>
            <person name="Takahashi T."/>
            <person name="Nishimura K."/>
        </authorList>
    </citation>
    <scope>NUCLEOTIDE SEQUENCE</scope>
</reference>
<dbReference type="Proteomes" id="UP001187192">
    <property type="component" value="Unassembled WGS sequence"/>
</dbReference>
<organism evidence="1 2">
    <name type="scientific">Ficus carica</name>
    <name type="common">Common fig</name>
    <dbReference type="NCBI Taxonomy" id="3494"/>
    <lineage>
        <taxon>Eukaryota</taxon>
        <taxon>Viridiplantae</taxon>
        <taxon>Streptophyta</taxon>
        <taxon>Embryophyta</taxon>
        <taxon>Tracheophyta</taxon>
        <taxon>Spermatophyta</taxon>
        <taxon>Magnoliopsida</taxon>
        <taxon>eudicotyledons</taxon>
        <taxon>Gunneridae</taxon>
        <taxon>Pentapetalae</taxon>
        <taxon>rosids</taxon>
        <taxon>fabids</taxon>
        <taxon>Rosales</taxon>
        <taxon>Moraceae</taxon>
        <taxon>Ficeae</taxon>
        <taxon>Ficus</taxon>
    </lineage>
</organism>
<dbReference type="InterPro" id="IPR023213">
    <property type="entry name" value="CAT-like_dom_sf"/>
</dbReference>
<evidence type="ECO:0000313" key="1">
    <source>
        <dbReference type="EMBL" id="GMN68028.1"/>
    </source>
</evidence>
<sequence length="89" mass="9691">MSEPTNFASMVGVLKKALEQALISFYAFAGELVTNYEGVPELLCNNRGVDFIEAFADVESCHLDLYNPDDSVEGKLVPSKKHGVLAVQV</sequence>
<accession>A0AA88J8I1</accession>
<proteinExistence type="predicted"/>
<name>A0AA88J8I1_FICCA</name>
<gene>
    <name evidence="1" type="ORF">TIFTF001_037087</name>
</gene>
<dbReference type="Gene3D" id="3.30.559.10">
    <property type="entry name" value="Chloramphenicol acetyltransferase-like domain"/>
    <property type="match status" value="1"/>
</dbReference>
<dbReference type="Pfam" id="PF02458">
    <property type="entry name" value="Transferase"/>
    <property type="match status" value="1"/>
</dbReference>
<dbReference type="AlphaFoldDB" id="A0AA88J8I1"/>